<dbReference type="EMBL" id="CAJPVJ010018092">
    <property type="protein sequence ID" value="CAG2176850.1"/>
    <property type="molecule type" value="Genomic_DNA"/>
</dbReference>
<evidence type="ECO:0000256" key="2">
    <source>
        <dbReference type="ARBA" id="ARBA00009482"/>
    </source>
</evidence>
<dbReference type="InterPro" id="IPR015505">
    <property type="entry name" value="Coronin"/>
</dbReference>
<dbReference type="InterPro" id="IPR036322">
    <property type="entry name" value="WD40_repeat_dom_sf"/>
</dbReference>
<keyword evidence="6" id="KW-0677">Repeat</keyword>
<keyword evidence="12" id="KW-1185">Reference proteome</keyword>
<evidence type="ECO:0000256" key="7">
    <source>
        <dbReference type="ARBA" id="ARBA00023203"/>
    </source>
</evidence>
<dbReference type="InterPro" id="IPR015943">
    <property type="entry name" value="WD40/YVTN_repeat-like_dom_sf"/>
</dbReference>
<evidence type="ECO:0000256" key="3">
    <source>
        <dbReference type="ARBA" id="ARBA00013347"/>
    </source>
</evidence>
<dbReference type="Pfam" id="PF08953">
    <property type="entry name" value="DUF1899"/>
    <property type="match status" value="1"/>
</dbReference>
<gene>
    <name evidence="11" type="ORF">ONB1V03_LOCUS16283</name>
</gene>
<evidence type="ECO:0000256" key="1">
    <source>
        <dbReference type="ARBA" id="ARBA00004496"/>
    </source>
</evidence>
<dbReference type="PROSITE" id="PS50082">
    <property type="entry name" value="WD_REPEATS_2"/>
    <property type="match status" value="1"/>
</dbReference>
<evidence type="ECO:0000256" key="4">
    <source>
        <dbReference type="ARBA" id="ARBA00022490"/>
    </source>
</evidence>
<dbReference type="SMART" id="SM01166">
    <property type="entry name" value="DUF1899"/>
    <property type="match status" value="1"/>
</dbReference>
<dbReference type="SMART" id="SM00320">
    <property type="entry name" value="WD40"/>
    <property type="match status" value="2"/>
</dbReference>
<dbReference type="SMART" id="SM01167">
    <property type="entry name" value="DUF1900"/>
    <property type="match status" value="1"/>
</dbReference>
<dbReference type="SUPFAM" id="SSF50978">
    <property type="entry name" value="WD40 repeat-like"/>
    <property type="match status" value="1"/>
</dbReference>
<keyword evidence="4" id="KW-0963">Cytoplasm</keyword>
<dbReference type="Proteomes" id="UP000728032">
    <property type="component" value="Unassembled WGS sequence"/>
</dbReference>
<feature type="domain" description="DUF1899" evidence="10">
    <location>
        <begin position="3"/>
        <end position="67"/>
    </location>
</feature>
<dbReference type="OrthoDB" id="6475729at2759"/>
<organism evidence="11">
    <name type="scientific">Oppiella nova</name>
    <dbReference type="NCBI Taxonomy" id="334625"/>
    <lineage>
        <taxon>Eukaryota</taxon>
        <taxon>Metazoa</taxon>
        <taxon>Ecdysozoa</taxon>
        <taxon>Arthropoda</taxon>
        <taxon>Chelicerata</taxon>
        <taxon>Arachnida</taxon>
        <taxon>Acari</taxon>
        <taxon>Acariformes</taxon>
        <taxon>Sarcoptiformes</taxon>
        <taxon>Oribatida</taxon>
        <taxon>Brachypylina</taxon>
        <taxon>Oppioidea</taxon>
        <taxon>Oppiidae</taxon>
        <taxon>Oppiella</taxon>
    </lineage>
</organism>
<name>A0A7R9QV99_9ACAR</name>
<dbReference type="InterPro" id="IPR001680">
    <property type="entry name" value="WD40_rpt"/>
</dbReference>
<accession>A0A7R9QV99</accession>
<keyword evidence="5 9" id="KW-0853">WD repeat</keyword>
<sequence>MYKFKVSKYKNVQAHIPAKHEAWITDDINVNNFAVHSNLIASSASLLAYNRTGGNIGIANINDLQSGSSVLRAHGSDVTDLDFSPFDDGILATASSAGHVNLWQFTQLSPKIVIPNTATHSFTSEEPVDLIRFHTTVETILAFATKTRLKLFDITKGQAFVNSTNCSQIQSIDCKYDGKLYALTDGGDSCVKIWDPRVDDSGEAFAMEFKAHDSDRDSRVIWLGDNPYVLSCGFNRRKAREAFLWDTRSTQKPVSAMNEFEPSQGVWIPLFDFDTQMVFIAGRNDSAVNHWEINDLITGMAQLDNNGVNKKSVDIQTKGAAIVPKRALNIMQTEVNRVVLLGADSIAPVSYRVPRKSYREFHSDLFPETKSPDSNIS</sequence>
<dbReference type="AlphaFoldDB" id="A0A7R9QV99"/>
<dbReference type="InterPro" id="IPR015048">
    <property type="entry name" value="DUF1899"/>
</dbReference>
<keyword evidence="7" id="KW-0009">Actin-binding</keyword>
<reference evidence="11" key="1">
    <citation type="submission" date="2020-11" db="EMBL/GenBank/DDBJ databases">
        <authorList>
            <person name="Tran Van P."/>
        </authorList>
    </citation>
    <scope>NUCLEOTIDE SEQUENCE</scope>
</reference>
<dbReference type="PANTHER" id="PTHR10856">
    <property type="entry name" value="CORONIN"/>
    <property type="match status" value="1"/>
</dbReference>
<dbReference type="PANTHER" id="PTHR10856:SF20">
    <property type="entry name" value="CORONIN-7"/>
    <property type="match status" value="1"/>
</dbReference>
<comment type="subcellular location">
    <subcellularLocation>
        <location evidence="1">Cytoplasm</location>
    </subcellularLocation>
</comment>
<evidence type="ECO:0000256" key="5">
    <source>
        <dbReference type="ARBA" id="ARBA00022574"/>
    </source>
</evidence>
<protein>
    <recommendedName>
        <fullName evidence="3">Coronin-7</fullName>
    </recommendedName>
</protein>
<comment type="function">
    <text evidence="8">F-actin regulator involved in anterograde Golgi to endosome transport: upon ubiquitination via 'Lys-33'-linked ubiquitin chains by the BCR(KLHL20) E3 ubiquitin ligase complex, interacts with EPS15 and localizes to the trans-Golgi network, where it promotes actin polymerization, thereby facilitating post-Golgi trafficking. May play a role in the maintenance of the Golgi apparatus morphology.</text>
</comment>
<evidence type="ECO:0000313" key="12">
    <source>
        <dbReference type="Proteomes" id="UP000728032"/>
    </source>
</evidence>
<evidence type="ECO:0000256" key="9">
    <source>
        <dbReference type="PROSITE-ProRule" id="PRU00221"/>
    </source>
</evidence>
<evidence type="ECO:0000313" key="11">
    <source>
        <dbReference type="EMBL" id="CAD7659688.1"/>
    </source>
</evidence>
<dbReference type="GO" id="GO:0005737">
    <property type="term" value="C:cytoplasm"/>
    <property type="evidence" value="ECO:0007669"/>
    <property type="project" value="UniProtKB-SubCell"/>
</dbReference>
<evidence type="ECO:0000256" key="6">
    <source>
        <dbReference type="ARBA" id="ARBA00022737"/>
    </source>
</evidence>
<feature type="non-terminal residue" evidence="11">
    <location>
        <position position="1"/>
    </location>
</feature>
<comment type="similarity">
    <text evidence="2">Belongs to the WD repeat coronin family.</text>
</comment>
<evidence type="ECO:0000259" key="10">
    <source>
        <dbReference type="SMART" id="SM01166"/>
    </source>
</evidence>
<dbReference type="EMBL" id="OC932917">
    <property type="protein sequence ID" value="CAD7659688.1"/>
    <property type="molecule type" value="Genomic_DNA"/>
</dbReference>
<feature type="repeat" description="WD" evidence="9">
    <location>
        <begin position="71"/>
        <end position="104"/>
    </location>
</feature>
<dbReference type="GO" id="GO:0003779">
    <property type="term" value="F:actin binding"/>
    <property type="evidence" value="ECO:0007669"/>
    <property type="project" value="UniProtKB-KW"/>
</dbReference>
<dbReference type="Gene3D" id="2.130.10.10">
    <property type="entry name" value="YVTN repeat-like/Quinoprotein amine dehydrogenase"/>
    <property type="match status" value="1"/>
</dbReference>
<dbReference type="Pfam" id="PF16300">
    <property type="entry name" value="WD40_4"/>
    <property type="match status" value="1"/>
</dbReference>
<evidence type="ECO:0000256" key="8">
    <source>
        <dbReference type="ARBA" id="ARBA00024838"/>
    </source>
</evidence>
<proteinExistence type="inferred from homology"/>